<dbReference type="InterPro" id="IPR039637">
    <property type="entry name" value="CNOT7/CNOT8/Pop2"/>
</dbReference>
<protein>
    <submittedName>
        <fullName evidence="1">Uncharacterized protein</fullName>
    </submittedName>
</protein>
<accession>A0A8K0IDX4</accession>
<dbReference type="GO" id="GO:0003676">
    <property type="term" value="F:nucleic acid binding"/>
    <property type="evidence" value="ECO:0007669"/>
    <property type="project" value="InterPro"/>
</dbReference>
<dbReference type="SUPFAM" id="SSF53098">
    <property type="entry name" value="Ribonuclease H-like"/>
    <property type="match status" value="1"/>
</dbReference>
<reference evidence="1" key="1">
    <citation type="journal article" date="2017" name="Gigascience">
        <title>The genome draft of coconut (Cocos nucifera).</title>
        <authorList>
            <person name="Xiao Y."/>
            <person name="Xu P."/>
            <person name="Fan H."/>
            <person name="Baudouin L."/>
            <person name="Xia W."/>
            <person name="Bocs S."/>
            <person name="Xu J."/>
            <person name="Li Q."/>
            <person name="Guo A."/>
            <person name="Zhou L."/>
            <person name="Li J."/>
            <person name="Wu Y."/>
            <person name="Ma Z."/>
            <person name="Armero A."/>
            <person name="Issali A.E."/>
            <person name="Liu N."/>
            <person name="Peng M."/>
            <person name="Yang Y."/>
        </authorList>
    </citation>
    <scope>NUCLEOTIDE SEQUENCE</scope>
    <source>
        <tissue evidence="1">Spear leaf of Hainan Tall coconut</tissue>
    </source>
</reference>
<dbReference type="Proteomes" id="UP000797356">
    <property type="component" value="Chromosome 7"/>
</dbReference>
<name>A0A8K0IDX4_COCNU</name>
<gene>
    <name evidence="1" type="ORF">COCNU_07G002420</name>
</gene>
<keyword evidence="2" id="KW-1185">Reference proteome</keyword>
<evidence type="ECO:0000313" key="1">
    <source>
        <dbReference type="EMBL" id="KAG1354130.1"/>
    </source>
</evidence>
<dbReference type="Gene3D" id="3.30.420.10">
    <property type="entry name" value="Ribonuclease H-like superfamily/Ribonuclease H"/>
    <property type="match status" value="1"/>
</dbReference>
<dbReference type="GO" id="GO:0030014">
    <property type="term" value="C:CCR4-NOT complex"/>
    <property type="evidence" value="ECO:0007669"/>
    <property type="project" value="InterPro"/>
</dbReference>
<dbReference type="InterPro" id="IPR036397">
    <property type="entry name" value="RNaseH_sf"/>
</dbReference>
<dbReference type="AlphaFoldDB" id="A0A8K0IDX4"/>
<comment type="caution">
    <text evidence="1">The sequence shown here is derived from an EMBL/GenBank/DDBJ whole genome shotgun (WGS) entry which is preliminary data.</text>
</comment>
<evidence type="ECO:0000313" key="2">
    <source>
        <dbReference type="Proteomes" id="UP000797356"/>
    </source>
</evidence>
<reference evidence="1" key="2">
    <citation type="submission" date="2019-07" db="EMBL/GenBank/DDBJ databases">
        <authorList>
            <person name="Yang Y."/>
            <person name="Bocs S."/>
            <person name="Baudouin L."/>
        </authorList>
    </citation>
    <scope>NUCLEOTIDE SEQUENCE</scope>
    <source>
        <tissue evidence="1">Spear leaf of Hainan Tall coconut</tissue>
    </source>
</reference>
<proteinExistence type="predicted"/>
<organism evidence="1 2">
    <name type="scientific">Cocos nucifera</name>
    <name type="common">Coconut palm</name>
    <dbReference type="NCBI Taxonomy" id="13894"/>
    <lineage>
        <taxon>Eukaryota</taxon>
        <taxon>Viridiplantae</taxon>
        <taxon>Streptophyta</taxon>
        <taxon>Embryophyta</taxon>
        <taxon>Tracheophyta</taxon>
        <taxon>Spermatophyta</taxon>
        <taxon>Magnoliopsida</taxon>
        <taxon>Liliopsida</taxon>
        <taxon>Arecaceae</taxon>
        <taxon>Arecoideae</taxon>
        <taxon>Cocoseae</taxon>
        <taxon>Attaleinae</taxon>
        <taxon>Cocos</taxon>
    </lineage>
</organism>
<dbReference type="GO" id="GO:0004535">
    <property type="term" value="F:poly(A)-specific ribonuclease activity"/>
    <property type="evidence" value="ECO:0007669"/>
    <property type="project" value="InterPro"/>
</dbReference>
<dbReference type="PANTHER" id="PTHR10797">
    <property type="entry name" value="CCR4-NOT TRANSCRIPTION COMPLEX SUBUNIT"/>
    <property type="match status" value="1"/>
</dbReference>
<dbReference type="EMBL" id="CM017878">
    <property type="protein sequence ID" value="KAG1354130.1"/>
    <property type="molecule type" value="Genomic_DNA"/>
</dbReference>
<sequence>MEERGGRALKAVQSRIQWLTKGYNPNPASKTPSTRGRLHPLRCQRQPPNLSTYGAFCDAWEFNLRNFDIHNHRYALESINFLSLNGLDFGSLRTHGIDSGLLAQRLVASRLVRSGSNVEWIIFSNAYGFGYLIKILIMGCPLSERREDFMHALTFFFDESLI</sequence>
<dbReference type="InterPro" id="IPR012337">
    <property type="entry name" value="RNaseH-like_sf"/>
</dbReference>